<reference evidence="1" key="1">
    <citation type="submission" date="2021-03" db="EMBL/GenBank/DDBJ databases">
        <title>Comparative genomics and phylogenomic investigation of the class Geoglossomycetes provide insights into ecological specialization and systematics.</title>
        <authorList>
            <person name="Melie T."/>
            <person name="Pirro S."/>
            <person name="Miller A.N."/>
            <person name="Quandt A."/>
        </authorList>
    </citation>
    <scope>NUCLEOTIDE SEQUENCE</scope>
    <source>
        <strain evidence="1">GBOQ0MN5Z8</strain>
    </source>
</reference>
<organism evidence="1 2">
    <name type="scientific">Glutinoglossum americanum</name>
    <dbReference type="NCBI Taxonomy" id="1670608"/>
    <lineage>
        <taxon>Eukaryota</taxon>
        <taxon>Fungi</taxon>
        <taxon>Dikarya</taxon>
        <taxon>Ascomycota</taxon>
        <taxon>Pezizomycotina</taxon>
        <taxon>Geoglossomycetes</taxon>
        <taxon>Geoglossales</taxon>
        <taxon>Geoglossaceae</taxon>
        <taxon>Glutinoglossum</taxon>
    </lineage>
</organism>
<dbReference type="Proteomes" id="UP000698800">
    <property type="component" value="Unassembled WGS sequence"/>
</dbReference>
<proteinExistence type="predicted"/>
<keyword evidence="2" id="KW-1185">Reference proteome</keyword>
<dbReference type="AlphaFoldDB" id="A0A9P8HVK5"/>
<gene>
    <name evidence="1" type="ORF">FGG08_006784</name>
</gene>
<evidence type="ECO:0000313" key="2">
    <source>
        <dbReference type="Proteomes" id="UP000698800"/>
    </source>
</evidence>
<name>A0A9P8HVK5_9PEZI</name>
<dbReference type="OrthoDB" id="5423696at2759"/>
<accession>A0A9P8HVK5</accession>
<dbReference type="EMBL" id="JAGHQL010000213">
    <property type="protein sequence ID" value="KAH0536330.1"/>
    <property type="molecule type" value="Genomic_DNA"/>
</dbReference>
<evidence type="ECO:0000313" key="1">
    <source>
        <dbReference type="EMBL" id="KAH0536330.1"/>
    </source>
</evidence>
<comment type="caution">
    <text evidence="1">The sequence shown here is derived from an EMBL/GenBank/DDBJ whole genome shotgun (WGS) entry which is preliminary data.</text>
</comment>
<sequence length="718" mass="79787">MPEASTAGSGHNGLLCLRAVTTAVLCFYTMDTTTKILAKALPSTLICSDLEEGTIAIEGPIFAALRQFVEAVNVEEEVDPLRRQLVDSVVKQKGLVTGVPMSSLTMLDQIEDFGNIVGLLRWLLTPITKRTVSKYPTCSLKTWSLALVLSHLGFEIFAVLHAIVDNEEYKREFRDRNTEGWLDFPSVYLVCTGGCDVDPYRYAGDIVSAVPQPRFTPIRNIPRIVFAEHQGAEIQFLLSLFEAAYHGAQDLRDPEDWLRENISGCHILHSIIAQAVRILALIDYGTDATLRPKFAGEDIGNSQEDNLALFISFLCSLGEDRDVRKGAPEVGTQGCSKIALDLLTQDLRSLEKGLENIHPYDLFRAVILGITYSVFGSFVIYQNGRRGLDIDIAYFNHSQQRNSSFEMIQIKQLLSQSGVLTTPLGASQSIINFKAARERRARFCEAVGLALTGAMPKGSYTGKDHIWDCRIGVYANGVTVLPSIFIDPYATDLLLYDSYLAFHGRPLTLPITPNGEILSRSEDDSSIRSPPHIIPVNGKTRVSAIELCQTDTKVRLDFDVDWENNESAVVGRIRSGGLLEASVDYRELSNESFRYLWSAYDSRACRHQCHCGAPKHKSSFSRRWRPLTMSELLSFKTQELRLVGSVMDFWLVIQAKGDEPSQFWATYCLFKFVLTLAPPSVGMAGSTSSRAQLYFVECITCFGEDGLGDKGFCILIAV</sequence>
<protein>
    <submittedName>
        <fullName evidence="1">Uncharacterized protein</fullName>
    </submittedName>
</protein>